<dbReference type="SUPFAM" id="SSF54928">
    <property type="entry name" value="RNA-binding domain, RBD"/>
    <property type="match status" value="1"/>
</dbReference>
<dbReference type="PANTHER" id="PTHR48033">
    <property type="entry name" value="RNA-BINDING (RRM/RBD/RNP MOTIFS) FAMILY PROTEIN"/>
    <property type="match status" value="1"/>
</dbReference>
<dbReference type="SMART" id="SM00360">
    <property type="entry name" value="RRM"/>
    <property type="match status" value="1"/>
</dbReference>
<reference evidence="5" key="1">
    <citation type="submission" date="2022-01" db="EMBL/GenBank/DDBJ databases">
        <title>Genome Sequence Resource for Two Populations of Ditylenchus destructor, the Migratory Endoparasitic Phytonematode.</title>
        <authorList>
            <person name="Zhang H."/>
            <person name="Lin R."/>
            <person name="Xie B."/>
        </authorList>
    </citation>
    <scope>NUCLEOTIDE SEQUENCE</scope>
    <source>
        <strain evidence="5">BazhouSP</strain>
    </source>
</reference>
<dbReference type="InterPro" id="IPR000504">
    <property type="entry name" value="RRM_dom"/>
</dbReference>
<evidence type="ECO:0000256" key="2">
    <source>
        <dbReference type="ARBA" id="ARBA00023242"/>
    </source>
</evidence>
<dbReference type="EMBL" id="JAKKPZ010000003">
    <property type="protein sequence ID" value="KAI1723824.1"/>
    <property type="molecule type" value="Genomic_DNA"/>
</dbReference>
<dbReference type="Proteomes" id="UP001201812">
    <property type="component" value="Unassembled WGS sequence"/>
</dbReference>
<evidence type="ECO:0000313" key="6">
    <source>
        <dbReference type="Proteomes" id="UP001201812"/>
    </source>
</evidence>
<evidence type="ECO:0000259" key="4">
    <source>
        <dbReference type="PROSITE" id="PS50102"/>
    </source>
</evidence>
<keyword evidence="6" id="KW-1185">Reference proteome</keyword>
<evidence type="ECO:0000313" key="5">
    <source>
        <dbReference type="EMBL" id="KAI1723824.1"/>
    </source>
</evidence>
<dbReference type="PANTHER" id="PTHR48033:SF9">
    <property type="entry name" value="TAR DNA-BINDING PROTEIN 43"/>
    <property type="match status" value="1"/>
</dbReference>
<dbReference type="GO" id="GO:0010468">
    <property type="term" value="P:regulation of gene expression"/>
    <property type="evidence" value="ECO:0007669"/>
    <property type="project" value="TreeGrafter"/>
</dbReference>
<dbReference type="GO" id="GO:0000785">
    <property type="term" value="C:chromatin"/>
    <property type="evidence" value="ECO:0007669"/>
    <property type="project" value="TreeGrafter"/>
</dbReference>
<dbReference type="InterPro" id="IPR035979">
    <property type="entry name" value="RBD_domain_sf"/>
</dbReference>
<proteinExistence type="predicted"/>
<name>A0AAD4NG98_9BILA</name>
<dbReference type="PROSITE" id="PS50102">
    <property type="entry name" value="RRM"/>
    <property type="match status" value="1"/>
</dbReference>
<evidence type="ECO:0000256" key="1">
    <source>
        <dbReference type="ARBA" id="ARBA00004123"/>
    </source>
</evidence>
<dbReference type="GO" id="GO:0003723">
    <property type="term" value="F:RNA binding"/>
    <property type="evidence" value="ECO:0007669"/>
    <property type="project" value="UniProtKB-UniRule"/>
</dbReference>
<dbReference type="InterPro" id="IPR012677">
    <property type="entry name" value="Nucleotide-bd_a/b_plait_sf"/>
</dbReference>
<comment type="subcellular location">
    <subcellularLocation>
        <location evidence="1">Nucleus</location>
    </subcellularLocation>
</comment>
<feature type="domain" description="RRM" evidence="4">
    <location>
        <begin position="40"/>
        <end position="117"/>
    </location>
</feature>
<keyword evidence="2" id="KW-0539">Nucleus</keyword>
<organism evidence="5 6">
    <name type="scientific">Ditylenchus destructor</name>
    <dbReference type="NCBI Taxonomy" id="166010"/>
    <lineage>
        <taxon>Eukaryota</taxon>
        <taxon>Metazoa</taxon>
        <taxon>Ecdysozoa</taxon>
        <taxon>Nematoda</taxon>
        <taxon>Chromadorea</taxon>
        <taxon>Rhabditida</taxon>
        <taxon>Tylenchina</taxon>
        <taxon>Tylenchomorpha</taxon>
        <taxon>Sphaerularioidea</taxon>
        <taxon>Anguinidae</taxon>
        <taxon>Anguininae</taxon>
        <taxon>Ditylenchus</taxon>
    </lineage>
</organism>
<accession>A0AAD4NG98</accession>
<keyword evidence="3" id="KW-0694">RNA-binding</keyword>
<evidence type="ECO:0000256" key="3">
    <source>
        <dbReference type="PROSITE-ProRule" id="PRU00176"/>
    </source>
</evidence>
<dbReference type="Gene3D" id="3.30.70.330">
    <property type="match status" value="1"/>
</dbReference>
<gene>
    <name evidence="5" type="ORF">DdX_04001</name>
</gene>
<sequence>MPRLTPFLFARWSSSLLKTSRLTEGELAQELFLNAACNNNVVYLTNLKGETSKDQITKYFEKYGKVALVTLYFDSKTGLHGGFGAVKFKNNEGVSKVLQKDQHLIDESLVNVEISMPSHDPRQKFETI</sequence>
<dbReference type="GO" id="GO:0005654">
    <property type="term" value="C:nucleoplasm"/>
    <property type="evidence" value="ECO:0007669"/>
    <property type="project" value="TreeGrafter"/>
</dbReference>
<comment type="caution">
    <text evidence="5">The sequence shown here is derived from an EMBL/GenBank/DDBJ whole genome shotgun (WGS) entry which is preliminary data.</text>
</comment>
<dbReference type="AlphaFoldDB" id="A0AAD4NG98"/>
<dbReference type="Pfam" id="PF00076">
    <property type="entry name" value="RRM_1"/>
    <property type="match status" value="1"/>
</dbReference>
<protein>
    <submittedName>
        <fullName evidence="5">RNA recognition motif domain-containing protein</fullName>
    </submittedName>
</protein>